<reference evidence="2 3" key="1">
    <citation type="submission" date="2016-10" db="EMBL/GenBank/DDBJ databases">
        <authorList>
            <person name="de Groot N.N."/>
        </authorList>
    </citation>
    <scope>NUCLEOTIDE SEQUENCE [LARGE SCALE GENOMIC DNA]</scope>
    <source>
        <strain evidence="2 3">CGMCC 1.10457</strain>
    </source>
</reference>
<accession>A0A1I6LHN3</accession>
<feature type="region of interest" description="Disordered" evidence="1">
    <location>
        <begin position="87"/>
        <end position="111"/>
    </location>
</feature>
<dbReference type="Proteomes" id="UP000199062">
    <property type="component" value="Unassembled WGS sequence"/>
</dbReference>
<dbReference type="AlphaFoldDB" id="A0A1I6LHN3"/>
<dbReference type="OrthoDB" id="228106at2157"/>
<sequence>MGTLTVDDQTLSFEQIARGEADQRFVLVVEYRGATGIESATVDLDVTSRRDATRDVIEDALTAWYESQSEVTVESFEVVERIECRRGDALDRGEDPADEPEVEPIDGPEPGVDADALTEGDRVAYYVEGPHSAVYGYIAEGVVEKVPPWHRGVPGQGELIADRAVLDVGDRTREVPLEWIIGSTADSTVADAVDRSYPA</sequence>
<gene>
    <name evidence="2" type="ORF">SAMN05216559_2714</name>
</gene>
<evidence type="ECO:0000313" key="3">
    <source>
        <dbReference type="Proteomes" id="UP000199062"/>
    </source>
</evidence>
<organism evidence="2 3">
    <name type="scientific">Halomicrobium zhouii</name>
    <dbReference type="NCBI Taxonomy" id="767519"/>
    <lineage>
        <taxon>Archaea</taxon>
        <taxon>Methanobacteriati</taxon>
        <taxon>Methanobacteriota</taxon>
        <taxon>Stenosarchaea group</taxon>
        <taxon>Halobacteria</taxon>
        <taxon>Halobacteriales</taxon>
        <taxon>Haloarculaceae</taxon>
        <taxon>Halomicrobium</taxon>
    </lineage>
</organism>
<evidence type="ECO:0000256" key="1">
    <source>
        <dbReference type="SAM" id="MobiDB-lite"/>
    </source>
</evidence>
<proteinExistence type="predicted"/>
<name>A0A1I6LHN3_9EURY</name>
<feature type="compositionally biased region" description="Acidic residues" evidence="1">
    <location>
        <begin position="96"/>
        <end position="106"/>
    </location>
</feature>
<protein>
    <submittedName>
        <fullName evidence="2">Uncharacterized protein</fullName>
    </submittedName>
</protein>
<keyword evidence="3" id="KW-1185">Reference proteome</keyword>
<evidence type="ECO:0000313" key="2">
    <source>
        <dbReference type="EMBL" id="SFS02952.1"/>
    </source>
</evidence>
<dbReference type="EMBL" id="FOZK01000002">
    <property type="protein sequence ID" value="SFS02952.1"/>
    <property type="molecule type" value="Genomic_DNA"/>
</dbReference>
<dbReference type="RefSeq" id="WP_089817030.1">
    <property type="nucleotide sequence ID" value="NZ_FOZK01000002.1"/>
</dbReference>